<name>A0A0W8E212_9ZZZZ</name>
<reference evidence="1" key="1">
    <citation type="journal article" date="2015" name="Proc. Natl. Acad. Sci. U.S.A.">
        <title>Networks of energetic and metabolic interactions define dynamics in microbial communities.</title>
        <authorList>
            <person name="Embree M."/>
            <person name="Liu J.K."/>
            <person name="Al-Bassam M.M."/>
            <person name="Zengler K."/>
        </authorList>
    </citation>
    <scope>NUCLEOTIDE SEQUENCE</scope>
</reference>
<organism evidence="1">
    <name type="scientific">hydrocarbon metagenome</name>
    <dbReference type="NCBI Taxonomy" id="938273"/>
    <lineage>
        <taxon>unclassified sequences</taxon>
        <taxon>metagenomes</taxon>
        <taxon>ecological metagenomes</taxon>
    </lineage>
</organism>
<gene>
    <name evidence="1" type="ORF">ASZ90_019947</name>
</gene>
<proteinExistence type="predicted"/>
<protein>
    <submittedName>
        <fullName evidence="1">Uncharacterized protein</fullName>
    </submittedName>
</protein>
<dbReference type="EMBL" id="LNQE01001915">
    <property type="protein sequence ID" value="KUG02688.1"/>
    <property type="molecule type" value="Genomic_DNA"/>
</dbReference>
<dbReference type="AlphaFoldDB" id="A0A0W8E212"/>
<sequence length="69" mass="7543">MKSEGSPKCSTGDLVTVKNMSRTDKFCIIAIKCNEDGEPIAVLKALFNNTFIIEKPISELNSLLIKGNL</sequence>
<evidence type="ECO:0000313" key="1">
    <source>
        <dbReference type="EMBL" id="KUG02688.1"/>
    </source>
</evidence>
<comment type="caution">
    <text evidence="1">The sequence shown here is derived from an EMBL/GenBank/DDBJ whole genome shotgun (WGS) entry which is preliminary data.</text>
</comment>
<accession>A0A0W8E212</accession>